<dbReference type="RefSeq" id="WP_126024144.1">
    <property type="nucleotide sequence ID" value="NZ_RXFT01000011.1"/>
</dbReference>
<evidence type="ECO:0008006" key="4">
    <source>
        <dbReference type="Google" id="ProtNLM"/>
    </source>
</evidence>
<name>A0A3S1F423_9BURK</name>
<dbReference type="EMBL" id="RXFT01000011">
    <property type="protein sequence ID" value="RUR70033.1"/>
    <property type="molecule type" value="Genomic_DNA"/>
</dbReference>
<protein>
    <recommendedName>
        <fullName evidence="4">DUF2946 domain-containing protein</fullName>
    </recommendedName>
</protein>
<accession>A0A3S1F423</accession>
<dbReference type="AlphaFoldDB" id="A0A3S1F423"/>
<dbReference type="OrthoDB" id="8854097at2"/>
<organism evidence="2 3">
    <name type="scientific">Variovorax guangxiensis</name>
    <dbReference type="NCBI Taxonomy" id="1775474"/>
    <lineage>
        <taxon>Bacteria</taxon>
        <taxon>Pseudomonadati</taxon>
        <taxon>Pseudomonadota</taxon>
        <taxon>Betaproteobacteria</taxon>
        <taxon>Burkholderiales</taxon>
        <taxon>Comamonadaceae</taxon>
        <taxon>Variovorax</taxon>
    </lineage>
</organism>
<gene>
    <name evidence="2" type="ORF">EJP67_23545</name>
</gene>
<dbReference type="Proteomes" id="UP000281118">
    <property type="component" value="Unassembled WGS sequence"/>
</dbReference>
<evidence type="ECO:0000313" key="3">
    <source>
        <dbReference type="Proteomes" id="UP000281118"/>
    </source>
</evidence>
<evidence type="ECO:0000313" key="2">
    <source>
        <dbReference type="EMBL" id="RUR70033.1"/>
    </source>
</evidence>
<evidence type="ECO:0000256" key="1">
    <source>
        <dbReference type="SAM" id="MobiDB-lite"/>
    </source>
</evidence>
<sequence>MRTLLLAIMIVLLPIRGWLGDAMAVEMVRHSLPAAMEAATVASAATEAHCHEAMDADAGGDMAMAMSSAHGSSHDDGSSNTSHNDHQGCGTCVACQVCHTVALGGMPVVAIVHGAPQASPAAHAARFASAEPVQGLKPPIS</sequence>
<comment type="caution">
    <text evidence="2">The sequence shown here is derived from an EMBL/GenBank/DDBJ whole genome shotgun (WGS) entry which is preliminary data.</text>
</comment>
<feature type="region of interest" description="Disordered" evidence="1">
    <location>
        <begin position="64"/>
        <end position="85"/>
    </location>
</feature>
<proteinExistence type="predicted"/>
<reference evidence="2 3" key="1">
    <citation type="submission" date="2018-12" db="EMBL/GenBank/DDBJ databases">
        <title>The genome sequences of Variovorax guangxiensis DSM 27352.</title>
        <authorList>
            <person name="Gao J."/>
            <person name="Sun J."/>
        </authorList>
    </citation>
    <scope>NUCLEOTIDE SEQUENCE [LARGE SCALE GENOMIC DNA]</scope>
    <source>
        <strain evidence="2 3">DSM 27352</strain>
    </source>
</reference>